<organism evidence="3 4">
    <name type="scientific">Cocos nucifera</name>
    <name type="common">Coconut palm</name>
    <dbReference type="NCBI Taxonomy" id="13894"/>
    <lineage>
        <taxon>Eukaryota</taxon>
        <taxon>Viridiplantae</taxon>
        <taxon>Streptophyta</taxon>
        <taxon>Embryophyta</taxon>
        <taxon>Tracheophyta</taxon>
        <taxon>Spermatophyta</taxon>
        <taxon>Magnoliopsida</taxon>
        <taxon>Liliopsida</taxon>
        <taxon>Arecaceae</taxon>
        <taxon>Arecoideae</taxon>
        <taxon>Cocoseae</taxon>
        <taxon>Attaleinae</taxon>
        <taxon>Cocos</taxon>
    </lineage>
</organism>
<name>A0A8K0IVD0_COCNU</name>
<dbReference type="PANTHER" id="PTHR11206">
    <property type="entry name" value="MULTIDRUG RESISTANCE PROTEIN"/>
    <property type="match status" value="1"/>
</dbReference>
<accession>A0A8K0IVD0</accession>
<feature type="transmembrane region" description="Helical" evidence="2">
    <location>
        <begin position="33"/>
        <end position="60"/>
    </location>
</feature>
<dbReference type="GO" id="GO:0042910">
    <property type="term" value="F:xenobiotic transmembrane transporter activity"/>
    <property type="evidence" value="ECO:0007669"/>
    <property type="project" value="InterPro"/>
</dbReference>
<dbReference type="EMBL" id="CM017885">
    <property type="protein sequence ID" value="KAG1368377.1"/>
    <property type="molecule type" value="Genomic_DNA"/>
</dbReference>
<feature type="transmembrane region" description="Helical" evidence="2">
    <location>
        <begin position="80"/>
        <end position="103"/>
    </location>
</feature>
<protein>
    <submittedName>
        <fullName evidence="3">Uncharacterized protein</fullName>
    </submittedName>
</protein>
<evidence type="ECO:0000256" key="2">
    <source>
        <dbReference type="SAM" id="Phobius"/>
    </source>
</evidence>
<comment type="caution">
    <text evidence="3">The sequence shown here is derived from an EMBL/GenBank/DDBJ whole genome shotgun (WGS) entry which is preliminary data.</text>
</comment>
<dbReference type="GO" id="GO:0015297">
    <property type="term" value="F:antiporter activity"/>
    <property type="evidence" value="ECO:0007669"/>
    <property type="project" value="InterPro"/>
</dbReference>
<keyword evidence="2" id="KW-0812">Transmembrane</keyword>
<evidence type="ECO:0000313" key="3">
    <source>
        <dbReference type="EMBL" id="KAG1368377.1"/>
    </source>
</evidence>
<proteinExistence type="inferred from homology"/>
<reference evidence="3" key="2">
    <citation type="submission" date="2019-07" db="EMBL/GenBank/DDBJ databases">
        <authorList>
            <person name="Yang Y."/>
            <person name="Bocs S."/>
            <person name="Baudouin L."/>
        </authorList>
    </citation>
    <scope>NUCLEOTIDE SEQUENCE</scope>
    <source>
        <tissue evidence="3">Spear leaf of Hainan Tall coconut</tissue>
    </source>
</reference>
<reference evidence="3" key="1">
    <citation type="journal article" date="2017" name="Gigascience">
        <title>The genome draft of coconut (Cocos nucifera).</title>
        <authorList>
            <person name="Xiao Y."/>
            <person name="Xu P."/>
            <person name="Fan H."/>
            <person name="Baudouin L."/>
            <person name="Xia W."/>
            <person name="Bocs S."/>
            <person name="Xu J."/>
            <person name="Li Q."/>
            <person name="Guo A."/>
            <person name="Zhou L."/>
            <person name="Li J."/>
            <person name="Wu Y."/>
            <person name="Ma Z."/>
            <person name="Armero A."/>
            <person name="Issali A.E."/>
            <person name="Liu N."/>
            <person name="Peng M."/>
            <person name="Yang Y."/>
        </authorList>
    </citation>
    <scope>NUCLEOTIDE SEQUENCE</scope>
    <source>
        <tissue evidence="3">Spear leaf of Hainan Tall coconut</tissue>
    </source>
</reference>
<evidence type="ECO:0000256" key="1">
    <source>
        <dbReference type="ARBA" id="ARBA00010199"/>
    </source>
</evidence>
<keyword evidence="2" id="KW-1133">Transmembrane helix</keyword>
<dbReference type="GO" id="GO:0016020">
    <property type="term" value="C:membrane"/>
    <property type="evidence" value="ECO:0007669"/>
    <property type="project" value="InterPro"/>
</dbReference>
<sequence length="125" mass="13669">MSSSSLLESGGGERRREGWWRRILDAEEAKGQLLFALPMILTNMSYYAVTLVSVMFAGHLGDLELAGATLGNSWGTVTGIALMGLWTGLICGLFCQASTLLVITLRTKWTRLDLAAKDKQNYVLV</sequence>
<keyword evidence="4" id="KW-1185">Reference proteome</keyword>
<gene>
    <name evidence="3" type="ORF">COCNU_14G008450</name>
</gene>
<dbReference type="AlphaFoldDB" id="A0A8K0IVD0"/>
<keyword evidence="2" id="KW-0472">Membrane</keyword>
<dbReference type="Pfam" id="PF01554">
    <property type="entry name" value="MatE"/>
    <property type="match status" value="1"/>
</dbReference>
<dbReference type="Proteomes" id="UP000797356">
    <property type="component" value="Chromosome 14"/>
</dbReference>
<dbReference type="OrthoDB" id="786104at2759"/>
<dbReference type="InterPro" id="IPR002528">
    <property type="entry name" value="MATE_fam"/>
</dbReference>
<comment type="similarity">
    <text evidence="1">Belongs to the multi antimicrobial extrusion (MATE) (TC 2.A.66.1) family.</text>
</comment>
<evidence type="ECO:0000313" key="4">
    <source>
        <dbReference type="Proteomes" id="UP000797356"/>
    </source>
</evidence>